<reference evidence="1" key="1">
    <citation type="submission" date="2013-10" db="EMBL/GenBank/DDBJ databases">
        <title>Draft genome sequence of Clostridium botulinum type B strain Osaka05.</title>
        <authorList>
            <person name="Sakaguchi Y."/>
            <person name="Hosomi K."/>
            <person name="Uchiyama J."/>
            <person name="Ogura Y."/>
            <person name="Sakaguchi M."/>
            <person name="Kohda T."/>
            <person name="Mukamoto M."/>
            <person name="Misawa N."/>
            <person name="Matsuzaki S."/>
            <person name="Hayashi T."/>
            <person name="Kozaki S."/>
        </authorList>
    </citation>
    <scope>NUCLEOTIDE SEQUENCE</scope>
    <source>
        <strain evidence="1">Osaka05</strain>
    </source>
</reference>
<dbReference type="AlphaFoldDB" id="A0A060N9V4"/>
<dbReference type="HOGENOM" id="CLU_581081_0_0_9"/>
<sequence>MREQYYNPLFCKESICTLEILNKMKKELKNPKTYEMFFYLLNNIIDNDTYEIIHYKITENNFGLFMFEKDQLMNLFEAVKNSEFKLQAYIKYNHCNIEYIRSNSEDNEEKEFVIIESGQSNSAYYDGKSLNLNKKINSKLVIYDEKNIYCNRNSKFFPANLKSFNWVNSDVTKLIMDYYSNKNIFWKDVLKDYLNNESHVNSFPIQLSLIWESHSKKELFEKRFNIELDNAINKYSIFNAYLMANAMKYVKKEEYQKLKSLSNKELIKCCSVNDLFEMYYKKHLKNYIDDCDHHLYIEDYCFMSIKMKKTFNLKIKSFNRLVNEHNELAIVYNSKFVKKIKIPENSVFLKLKLPKEYKLIKTKKALIEEAVLNRNCVASYDDKINKGRSVIYTRIYKDKRYTIEIKKKTSKGKHTFYVNQLYGKKNSKAPEELHNELNSLIKDENERIKKLK</sequence>
<organism evidence="1">
    <name type="scientific">Clostridium botulinum B str. Osaka05</name>
    <dbReference type="NCBI Taxonomy" id="1407017"/>
    <lineage>
        <taxon>Bacteria</taxon>
        <taxon>Bacillati</taxon>
        <taxon>Bacillota</taxon>
        <taxon>Clostridia</taxon>
        <taxon>Eubacteriales</taxon>
        <taxon>Clostridiaceae</taxon>
        <taxon>Clostridium</taxon>
    </lineage>
</organism>
<dbReference type="RefSeq" id="WP_030032277.1">
    <property type="nucleotide sequence ID" value="NZ_BA000059.1"/>
</dbReference>
<dbReference type="EMBL" id="BA000059">
    <property type="protein sequence ID" value="BAO05124.1"/>
    <property type="molecule type" value="Genomic_DNA"/>
</dbReference>
<dbReference type="Proteomes" id="UP000054164">
    <property type="component" value="Unassembled WGS sequence"/>
</dbReference>
<name>A0A060N9V4_CLOBO</name>
<proteinExistence type="predicted"/>
<gene>
    <name evidence="1" type="ORF">CBO05P2_099</name>
</gene>
<evidence type="ECO:0000313" key="1">
    <source>
        <dbReference type="EMBL" id="BAO05124.1"/>
    </source>
</evidence>
<protein>
    <submittedName>
        <fullName evidence="1">Putative Cpp50</fullName>
    </submittedName>
</protein>
<accession>A0A060N9V4</accession>